<dbReference type="RefSeq" id="WP_110481502.1">
    <property type="nucleotide sequence ID" value="NZ_CP024988.1"/>
</dbReference>
<sequence length="230" mass="24554">MTVATPHVLVHRADPARGLLIWVHGGSWRSGSAAAWSPMTAELADRSGWTVLSVDYRLAPEHPYPAAVGDVLAVLDRFALQDSTLPVALGGDSAGATVTLLAALQRRDTPVLLLLAYPPLDPECEAASYREPGAAVFTAQLRQSWRLWLRPSSLPSLEDLKGLGPVTLVVGERDPVRDDATALADRLRRSGVPTDLHVLPGIGHADILNPGSRTLTTLVNTLTSPERTSS</sequence>
<evidence type="ECO:0000259" key="3">
    <source>
        <dbReference type="Pfam" id="PF07859"/>
    </source>
</evidence>
<gene>
    <name evidence="4" type="primary">nlhH</name>
    <name evidence="4" type="ORF">Csp1_15720</name>
</gene>
<dbReference type="PROSITE" id="PS01173">
    <property type="entry name" value="LIPASE_GDXG_HIS"/>
    <property type="match status" value="1"/>
</dbReference>
<dbReference type="Gene3D" id="3.40.50.1820">
    <property type="entry name" value="alpha/beta hydrolase"/>
    <property type="match status" value="1"/>
</dbReference>
<dbReference type="SUPFAM" id="SSF53474">
    <property type="entry name" value="alpha/beta-Hydrolases"/>
    <property type="match status" value="1"/>
</dbReference>
<dbReference type="PANTHER" id="PTHR48081:SF8">
    <property type="entry name" value="ALPHA_BETA HYDROLASE FOLD-3 DOMAIN-CONTAINING PROTEIN-RELATED"/>
    <property type="match status" value="1"/>
</dbReference>
<protein>
    <submittedName>
        <fullName evidence="4">Carboxylesterase NlhH</fullName>
        <ecNumber evidence="4">3.1.1.1</ecNumber>
    </submittedName>
</protein>
<name>A0A2Z3YWD1_9CORY</name>
<dbReference type="InterPro" id="IPR050300">
    <property type="entry name" value="GDXG_lipolytic_enzyme"/>
</dbReference>
<dbReference type="AlphaFoldDB" id="A0A2Z3YWD1"/>
<proteinExistence type="inferred from homology"/>
<keyword evidence="5" id="KW-1185">Reference proteome</keyword>
<dbReference type="KEGG" id="cpre:Csp1_15720"/>
<evidence type="ECO:0000313" key="5">
    <source>
        <dbReference type="Proteomes" id="UP000247696"/>
    </source>
</evidence>
<organism evidence="4 5">
    <name type="scientific">Corynebacterium provencense</name>
    <dbReference type="NCBI Taxonomy" id="1737425"/>
    <lineage>
        <taxon>Bacteria</taxon>
        <taxon>Bacillati</taxon>
        <taxon>Actinomycetota</taxon>
        <taxon>Actinomycetes</taxon>
        <taxon>Mycobacteriales</taxon>
        <taxon>Corynebacteriaceae</taxon>
        <taxon>Corynebacterium</taxon>
    </lineage>
</organism>
<comment type="similarity">
    <text evidence="1">Belongs to the 'GDXG' lipolytic enzyme family.</text>
</comment>
<dbReference type="PANTHER" id="PTHR48081">
    <property type="entry name" value="AB HYDROLASE SUPERFAMILY PROTEIN C4A8.06C"/>
    <property type="match status" value="1"/>
</dbReference>
<dbReference type="OrthoDB" id="9803828at2"/>
<accession>A0A2Z3YWD1</accession>
<dbReference type="EC" id="3.1.1.1" evidence="4"/>
<evidence type="ECO:0000256" key="1">
    <source>
        <dbReference type="ARBA" id="ARBA00010515"/>
    </source>
</evidence>
<dbReference type="Pfam" id="PF07859">
    <property type="entry name" value="Abhydrolase_3"/>
    <property type="match status" value="1"/>
</dbReference>
<dbReference type="Proteomes" id="UP000247696">
    <property type="component" value="Chromosome"/>
</dbReference>
<feature type="domain" description="Alpha/beta hydrolase fold-3" evidence="3">
    <location>
        <begin position="20"/>
        <end position="205"/>
    </location>
</feature>
<keyword evidence="2 4" id="KW-0378">Hydrolase</keyword>
<dbReference type="EMBL" id="CP024988">
    <property type="protein sequence ID" value="AWT26357.1"/>
    <property type="molecule type" value="Genomic_DNA"/>
</dbReference>
<dbReference type="InterPro" id="IPR002168">
    <property type="entry name" value="Lipase_GDXG_HIS_AS"/>
</dbReference>
<reference evidence="5" key="1">
    <citation type="submission" date="2017-11" db="EMBL/GenBank/DDBJ databases">
        <title>Otitis media/interna in a cat caused by the recently described species Corynebacterium provencense.</title>
        <authorList>
            <person name="Kittl S."/>
            <person name="Brodard I."/>
            <person name="Rychener L."/>
            <person name="Jores J."/>
            <person name="Roosje P."/>
            <person name="Gobeli Brawand S."/>
        </authorList>
    </citation>
    <scope>NUCLEOTIDE SEQUENCE [LARGE SCALE GENOMIC DNA]</scope>
    <source>
        <strain evidence="5">17KM38</strain>
    </source>
</reference>
<dbReference type="InterPro" id="IPR013094">
    <property type="entry name" value="AB_hydrolase_3"/>
</dbReference>
<dbReference type="GO" id="GO:0106435">
    <property type="term" value="F:carboxylesterase activity"/>
    <property type="evidence" value="ECO:0007669"/>
    <property type="project" value="UniProtKB-EC"/>
</dbReference>
<dbReference type="InterPro" id="IPR029058">
    <property type="entry name" value="AB_hydrolase_fold"/>
</dbReference>
<evidence type="ECO:0000313" key="4">
    <source>
        <dbReference type="EMBL" id="AWT26357.1"/>
    </source>
</evidence>
<evidence type="ECO:0000256" key="2">
    <source>
        <dbReference type="ARBA" id="ARBA00022801"/>
    </source>
</evidence>